<gene>
    <name evidence="1" type="ORF">DERYTH_LOCUS8517</name>
</gene>
<proteinExistence type="predicted"/>
<dbReference type="AlphaFoldDB" id="A0A9N9D132"/>
<dbReference type="Proteomes" id="UP000789405">
    <property type="component" value="Unassembled WGS sequence"/>
</dbReference>
<evidence type="ECO:0000313" key="2">
    <source>
        <dbReference type="Proteomes" id="UP000789405"/>
    </source>
</evidence>
<dbReference type="OrthoDB" id="10468013at2759"/>
<keyword evidence="2" id="KW-1185">Reference proteome</keyword>
<dbReference type="EMBL" id="CAJVPY010004415">
    <property type="protein sequence ID" value="CAG8618567.1"/>
    <property type="molecule type" value="Genomic_DNA"/>
</dbReference>
<organism evidence="1 2">
    <name type="scientific">Dentiscutata erythropus</name>
    <dbReference type="NCBI Taxonomy" id="1348616"/>
    <lineage>
        <taxon>Eukaryota</taxon>
        <taxon>Fungi</taxon>
        <taxon>Fungi incertae sedis</taxon>
        <taxon>Mucoromycota</taxon>
        <taxon>Glomeromycotina</taxon>
        <taxon>Glomeromycetes</taxon>
        <taxon>Diversisporales</taxon>
        <taxon>Gigasporaceae</taxon>
        <taxon>Dentiscutata</taxon>
    </lineage>
</organism>
<reference evidence="1" key="1">
    <citation type="submission" date="2021-06" db="EMBL/GenBank/DDBJ databases">
        <authorList>
            <person name="Kallberg Y."/>
            <person name="Tangrot J."/>
            <person name="Rosling A."/>
        </authorList>
    </citation>
    <scope>NUCLEOTIDE SEQUENCE</scope>
    <source>
        <strain evidence="1">MA453B</strain>
    </source>
</reference>
<name>A0A9N9D132_9GLOM</name>
<accession>A0A9N9D132</accession>
<comment type="caution">
    <text evidence="1">The sequence shown here is derived from an EMBL/GenBank/DDBJ whole genome shotgun (WGS) entry which is preliminary data.</text>
</comment>
<evidence type="ECO:0000313" key="1">
    <source>
        <dbReference type="EMBL" id="CAG8618567.1"/>
    </source>
</evidence>
<protein>
    <submittedName>
        <fullName evidence="1">8761_t:CDS:1</fullName>
    </submittedName>
</protein>
<sequence>MTFGHIFEYEDSKEKLSMVTELLLFLSLEIPAIPTKAKWWWVLAAKLQFDWIVISVLNGVVKGVLFRNYINSKEEKQLTGALQELHSYFWFEKAITNTIQKQHADFGYDKL</sequence>